<dbReference type="Proteomes" id="UP000008021">
    <property type="component" value="Chromosome 1"/>
</dbReference>
<name>A0A0E0C079_9ORYZ</name>
<keyword evidence="3" id="KW-1185">Reference proteome</keyword>
<sequence>MVEIDYNGPCLMIPSPSTPPNKAPSASPAIQVPNVLTRRAIATTASHAPINNAAKRCYDYEGGCGSQTTEEEEATSTQWRRES</sequence>
<protein>
    <submittedName>
        <fullName evidence="2">Uncharacterized protein</fullName>
    </submittedName>
</protein>
<dbReference type="Gramene" id="OMERI01G10050.1">
    <property type="protein sequence ID" value="OMERI01G10050.1"/>
    <property type="gene ID" value="OMERI01G10050"/>
</dbReference>
<dbReference type="HOGENOM" id="CLU_2546400_0_0_1"/>
<proteinExistence type="predicted"/>
<reference evidence="2" key="1">
    <citation type="submission" date="2015-04" db="UniProtKB">
        <authorList>
            <consortium name="EnsemblPlants"/>
        </authorList>
    </citation>
    <scope>IDENTIFICATION</scope>
</reference>
<feature type="region of interest" description="Disordered" evidence="1">
    <location>
        <begin position="61"/>
        <end position="83"/>
    </location>
</feature>
<organism evidence="2">
    <name type="scientific">Oryza meridionalis</name>
    <dbReference type="NCBI Taxonomy" id="40149"/>
    <lineage>
        <taxon>Eukaryota</taxon>
        <taxon>Viridiplantae</taxon>
        <taxon>Streptophyta</taxon>
        <taxon>Embryophyta</taxon>
        <taxon>Tracheophyta</taxon>
        <taxon>Spermatophyta</taxon>
        <taxon>Magnoliopsida</taxon>
        <taxon>Liliopsida</taxon>
        <taxon>Poales</taxon>
        <taxon>Poaceae</taxon>
        <taxon>BOP clade</taxon>
        <taxon>Oryzoideae</taxon>
        <taxon>Oryzeae</taxon>
        <taxon>Oryzinae</taxon>
        <taxon>Oryza</taxon>
    </lineage>
</organism>
<evidence type="ECO:0000313" key="3">
    <source>
        <dbReference type="Proteomes" id="UP000008021"/>
    </source>
</evidence>
<evidence type="ECO:0000313" key="2">
    <source>
        <dbReference type="EnsemblPlants" id="OMERI01G10050.1"/>
    </source>
</evidence>
<accession>A0A0E0C079</accession>
<reference evidence="2" key="2">
    <citation type="submission" date="2018-05" db="EMBL/GenBank/DDBJ databases">
        <title>OmerRS3 (Oryza meridionalis Reference Sequence Version 3).</title>
        <authorList>
            <person name="Zhang J."/>
            <person name="Kudrna D."/>
            <person name="Lee S."/>
            <person name="Talag J."/>
            <person name="Welchert J."/>
            <person name="Wing R.A."/>
        </authorList>
    </citation>
    <scope>NUCLEOTIDE SEQUENCE [LARGE SCALE GENOMIC DNA]</scope>
    <source>
        <strain evidence="2">cv. OR44</strain>
    </source>
</reference>
<dbReference type="AlphaFoldDB" id="A0A0E0C079"/>
<evidence type="ECO:0000256" key="1">
    <source>
        <dbReference type="SAM" id="MobiDB-lite"/>
    </source>
</evidence>
<dbReference type="EnsemblPlants" id="OMERI01G10050.1">
    <property type="protein sequence ID" value="OMERI01G10050.1"/>
    <property type="gene ID" value="OMERI01G10050"/>
</dbReference>